<dbReference type="EMBL" id="FQWQ01000001">
    <property type="protein sequence ID" value="SHG68048.1"/>
    <property type="molecule type" value="Genomic_DNA"/>
</dbReference>
<dbReference type="OrthoDB" id="9853034at2"/>
<sequence>MDKKKVTNSAIQVYVNGTVGSVAVEWVTIPTSIETLRAMSTARAPQQSQFAQWILTWNWGVKQN</sequence>
<dbReference type="Proteomes" id="UP000184212">
    <property type="component" value="Unassembled WGS sequence"/>
</dbReference>
<accession>A0A1M5LSL7</accession>
<dbReference type="RefSeq" id="WP_073132194.1">
    <property type="nucleotide sequence ID" value="NZ_FQWQ01000001.1"/>
</dbReference>
<evidence type="ECO:0000313" key="2">
    <source>
        <dbReference type="Proteomes" id="UP000184212"/>
    </source>
</evidence>
<evidence type="ECO:0000313" key="1">
    <source>
        <dbReference type="EMBL" id="SHG68048.1"/>
    </source>
</evidence>
<gene>
    <name evidence="1" type="ORF">SAMN04488109_1375</name>
</gene>
<proteinExistence type="predicted"/>
<reference evidence="1 2" key="1">
    <citation type="submission" date="2016-11" db="EMBL/GenBank/DDBJ databases">
        <authorList>
            <person name="Jaros S."/>
            <person name="Januszkiewicz K."/>
            <person name="Wedrychowicz H."/>
        </authorList>
    </citation>
    <scope>NUCLEOTIDE SEQUENCE [LARGE SCALE GENOMIC DNA]</scope>
    <source>
        <strain evidence="1 2">DSM 24574</strain>
    </source>
</reference>
<keyword evidence="2" id="KW-1185">Reference proteome</keyword>
<protein>
    <submittedName>
        <fullName evidence="1">Uncharacterized protein</fullName>
    </submittedName>
</protein>
<name>A0A1M5LSL7_9BACT</name>
<dbReference type="STRING" id="947013.SAMN04488109_1375"/>
<dbReference type="AlphaFoldDB" id="A0A1M5LSL7"/>
<organism evidence="1 2">
    <name type="scientific">Chryseolinea serpens</name>
    <dbReference type="NCBI Taxonomy" id="947013"/>
    <lineage>
        <taxon>Bacteria</taxon>
        <taxon>Pseudomonadati</taxon>
        <taxon>Bacteroidota</taxon>
        <taxon>Cytophagia</taxon>
        <taxon>Cytophagales</taxon>
        <taxon>Fulvivirgaceae</taxon>
        <taxon>Chryseolinea</taxon>
    </lineage>
</organism>